<sequence length="318" mass="35324">SDLRRYARNGGPDLTSLRGVRILQPCMWNRTLTDDTSVYSKRFSATDSTFERILVRHNIFSDGHGYHEHVPIVQHANSAEIRQRLLASRASLSPSRRDESEYKRFKEANTIALSESKVMSCVVPFFTGQGSGTPIASQENLVFNNLTSLTNRATVDPKPDMYDGATFTQVHAQVQDDLDSLIVPTKHVYAPIAPNYFFEAKSSLGLPHEGKQQITYDIAAGTRAMNALQNYREVSTAPYDGNAYTLGATYHGSGMLKIYAGHMHPGQMGPETHVTQVKGFDITDDADAYFKGVAAFRNARELAHEFRNDLVESANSRA</sequence>
<comment type="caution">
    <text evidence="1">The sequence shown here is derived from an EMBL/GenBank/DDBJ whole genome shotgun (WGS) entry which is preliminary data.</text>
</comment>
<dbReference type="RefSeq" id="XP_040779570.1">
    <property type="nucleotide sequence ID" value="XM_040915608.1"/>
</dbReference>
<gene>
    <name evidence="1" type="ORF">M406DRAFT_221876</name>
</gene>
<feature type="non-terminal residue" evidence="1">
    <location>
        <position position="318"/>
    </location>
</feature>
<dbReference type="EMBL" id="MU032345">
    <property type="protein sequence ID" value="KAF3768609.1"/>
    <property type="molecule type" value="Genomic_DNA"/>
</dbReference>
<evidence type="ECO:0000313" key="2">
    <source>
        <dbReference type="Proteomes" id="UP000803844"/>
    </source>
</evidence>
<proteinExistence type="predicted"/>
<reference evidence="1" key="1">
    <citation type="journal article" date="2020" name="Phytopathology">
        <title>Genome sequence of the chestnut blight fungus Cryphonectria parasitica EP155: A fundamental resource for an archetypical invasive plant pathogen.</title>
        <authorList>
            <person name="Crouch J.A."/>
            <person name="Dawe A."/>
            <person name="Aerts A."/>
            <person name="Barry K."/>
            <person name="Churchill A.C.L."/>
            <person name="Grimwood J."/>
            <person name="Hillman B."/>
            <person name="Milgroom M.G."/>
            <person name="Pangilinan J."/>
            <person name="Smith M."/>
            <person name="Salamov A."/>
            <person name="Schmutz J."/>
            <person name="Yadav J."/>
            <person name="Grigoriev I.V."/>
            <person name="Nuss D."/>
        </authorList>
    </citation>
    <scope>NUCLEOTIDE SEQUENCE</scope>
    <source>
        <strain evidence="1">EP155</strain>
    </source>
</reference>
<accession>A0A9P4Y7X1</accession>
<feature type="non-terminal residue" evidence="1">
    <location>
        <position position="1"/>
    </location>
</feature>
<name>A0A9P4Y7X1_CRYP1</name>
<evidence type="ECO:0000313" key="1">
    <source>
        <dbReference type="EMBL" id="KAF3768609.1"/>
    </source>
</evidence>
<organism evidence="1 2">
    <name type="scientific">Cryphonectria parasitica (strain ATCC 38755 / EP155)</name>
    <dbReference type="NCBI Taxonomy" id="660469"/>
    <lineage>
        <taxon>Eukaryota</taxon>
        <taxon>Fungi</taxon>
        <taxon>Dikarya</taxon>
        <taxon>Ascomycota</taxon>
        <taxon>Pezizomycotina</taxon>
        <taxon>Sordariomycetes</taxon>
        <taxon>Sordariomycetidae</taxon>
        <taxon>Diaporthales</taxon>
        <taxon>Cryphonectriaceae</taxon>
        <taxon>Cryphonectria-Endothia species complex</taxon>
        <taxon>Cryphonectria</taxon>
    </lineage>
</organism>
<dbReference type="GeneID" id="63832737"/>
<dbReference type="OrthoDB" id="5336565at2759"/>
<protein>
    <submittedName>
        <fullName evidence="1">Uncharacterized protein</fullName>
    </submittedName>
</protein>
<dbReference type="AlphaFoldDB" id="A0A9P4Y7X1"/>
<keyword evidence="2" id="KW-1185">Reference proteome</keyword>
<dbReference type="Proteomes" id="UP000803844">
    <property type="component" value="Unassembled WGS sequence"/>
</dbReference>